<keyword evidence="1" id="KW-0472">Membrane</keyword>
<evidence type="ECO:0000313" key="4">
    <source>
        <dbReference type="Proteomes" id="UP001523565"/>
    </source>
</evidence>
<feature type="chain" id="PRO_5046231422" evidence="2">
    <location>
        <begin position="27"/>
        <end position="419"/>
    </location>
</feature>
<comment type="caution">
    <text evidence="3">The sequence shown here is derived from an EMBL/GenBank/DDBJ whole genome shotgun (WGS) entry which is preliminary data.</text>
</comment>
<keyword evidence="2" id="KW-0732">Signal</keyword>
<keyword evidence="4" id="KW-1185">Reference proteome</keyword>
<sequence length="419" mass="46784">MRFRRIGMGVLLALGIILTPVKEAEAAIASDAPFEGVSWELAFEQEMAAGIVQSLCVTRDYIVTLENVNDEAGTPDILRAYEKKAPYNLAISIDTMNFEHCNGMAYNPQTEEIVVALYTAANPENRGCLFVMDANSFELKEKVKIADDYNILGIDYDGEQDRYIIQTNSEGGYSFKILTSDFQIAEDLGEYAHTAKGDNFQDLCVSGDYIINFPLTLGLGIGDYMNVYSISRKEMVSSSHLDFGFEGVTWDEPESLCEISPGKFMAVVNVKTAEGKTVARYYQTTVPYNYEVKVVEKTAEEEELKTKAFSVLGGEGLALNFTEHKGYHVEQVLVGGKPVDLDEDAAAYKLSNVGASQVIEVVYGKSVSLVLVILGILVAFFVISTGLLLYYRHLQIIRRRKLKRARNMRYRLQQEQIMI</sequence>
<name>A0ABT1EDC3_9FIRM</name>
<feature type="transmembrane region" description="Helical" evidence="1">
    <location>
        <begin position="367"/>
        <end position="391"/>
    </location>
</feature>
<gene>
    <name evidence="3" type="ORF">NK118_00330</name>
</gene>
<dbReference type="Proteomes" id="UP001523565">
    <property type="component" value="Unassembled WGS sequence"/>
</dbReference>
<protein>
    <submittedName>
        <fullName evidence="3">Uncharacterized protein</fullName>
    </submittedName>
</protein>
<keyword evidence="1" id="KW-1133">Transmembrane helix</keyword>
<organism evidence="3 4">
    <name type="scientific">Ohessyouella blattaphilus</name>
    <dbReference type="NCBI Taxonomy" id="2949333"/>
    <lineage>
        <taxon>Bacteria</taxon>
        <taxon>Bacillati</taxon>
        <taxon>Bacillota</taxon>
        <taxon>Clostridia</taxon>
        <taxon>Lachnospirales</taxon>
        <taxon>Lachnospiraceae</taxon>
        <taxon>Ohessyouella</taxon>
    </lineage>
</organism>
<feature type="signal peptide" evidence="2">
    <location>
        <begin position="1"/>
        <end position="26"/>
    </location>
</feature>
<dbReference type="EMBL" id="JAMZFV010000001">
    <property type="protein sequence ID" value="MCP1108697.1"/>
    <property type="molecule type" value="Genomic_DNA"/>
</dbReference>
<evidence type="ECO:0000256" key="1">
    <source>
        <dbReference type="SAM" id="Phobius"/>
    </source>
</evidence>
<evidence type="ECO:0000313" key="3">
    <source>
        <dbReference type="EMBL" id="MCP1108697.1"/>
    </source>
</evidence>
<proteinExistence type="predicted"/>
<accession>A0ABT1EDC3</accession>
<dbReference type="RefSeq" id="WP_262067605.1">
    <property type="nucleotide sequence ID" value="NZ_JAMXOC010000001.1"/>
</dbReference>
<keyword evidence="1" id="KW-0812">Transmembrane</keyword>
<evidence type="ECO:0000256" key="2">
    <source>
        <dbReference type="SAM" id="SignalP"/>
    </source>
</evidence>
<reference evidence="3 4" key="1">
    <citation type="journal article" date="2022" name="Genome Biol. Evol.">
        <title>Host diet, physiology and behaviors set the stage for Lachnospiraceae cladogenesis.</title>
        <authorList>
            <person name="Vera-Ponce De Leon A."/>
            <person name="Schneider M."/>
            <person name="Jahnes B.C."/>
            <person name="Sadowski V."/>
            <person name="Camuy-Velez L.A."/>
            <person name="Duan J."/>
            <person name="Sabree Z.L."/>
        </authorList>
    </citation>
    <scope>NUCLEOTIDE SEQUENCE [LARGE SCALE GENOMIC DNA]</scope>
    <source>
        <strain evidence="3 4">PAL227</strain>
    </source>
</reference>